<proteinExistence type="predicted"/>
<reference evidence="3 4" key="1">
    <citation type="submission" date="2020-08" db="EMBL/GenBank/DDBJ databases">
        <title>Oceanospirillum sp. nov. isolated from marine sediment.</title>
        <authorList>
            <person name="Ji X."/>
        </authorList>
    </citation>
    <scope>NUCLEOTIDE SEQUENCE [LARGE SCALE GENOMIC DNA]</scope>
    <source>
        <strain evidence="3 4">D5</strain>
    </source>
</reference>
<feature type="domain" description="Glycosyltransferase 2-like" evidence="2">
    <location>
        <begin position="397"/>
        <end position="515"/>
    </location>
</feature>
<accession>A0A839IVT9</accession>
<feature type="coiled-coil region" evidence="1">
    <location>
        <begin position="219"/>
        <end position="281"/>
    </location>
</feature>
<dbReference type="CDD" id="cd04186">
    <property type="entry name" value="GT_2_like_c"/>
    <property type="match status" value="1"/>
</dbReference>
<dbReference type="Pfam" id="PF00535">
    <property type="entry name" value="Glycos_transf_2"/>
    <property type="match status" value="2"/>
</dbReference>
<dbReference type="Gene3D" id="3.90.550.10">
    <property type="entry name" value="Spore Coat Polysaccharide Biosynthesis Protein SpsA, Chain A"/>
    <property type="match status" value="2"/>
</dbReference>
<dbReference type="PANTHER" id="PTHR43685">
    <property type="entry name" value="GLYCOSYLTRANSFERASE"/>
    <property type="match status" value="1"/>
</dbReference>
<dbReference type="PANTHER" id="PTHR43685:SF2">
    <property type="entry name" value="GLYCOSYLTRANSFERASE 2-LIKE DOMAIN-CONTAINING PROTEIN"/>
    <property type="match status" value="1"/>
</dbReference>
<dbReference type="Pfam" id="PF02585">
    <property type="entry name" value="PIG-L"/>
    <property type="match status" value="1"/>
</dbReference>
<evidence type="ECO:0000313" key="4">
    <source>
        <dbReference type="Proteomes" id="UP000565262"/>
    </source>
</evidence>
<dbReference type="SUPFAM" id="SSF102588">
    <property type="entry name" value="LmbE-like"/>
    <property type="match status" value="1"/>
</dbReference>
<keyword evidence="3" id="KW-0808">Transferase</keyword>
<dbReference type="InterPro" id="IPR003737">
    <property type="entry name" value="GlcNAc_PI_deacetylase-related"/>
</dbReference>
<dbReference type="Gene3D" id="3.40.50.10320">
    <property type="entry name" value="LmbE-like"/>
    <property type="match status" value="1"/>
</dbReference>
<dbReference type="Pfam" id="PF13641">
    <property type="entry name" value="Glyco_tranf_2_3"/>
    <property type="match status" value="1"/>
</dbReference>
<dbReference type="EMBL" id="JACJFM010000025">
    <property type="protein sequence ID" value="MBB1488216.1"/>
    <property type="molecule type" value="Genomic_DNA"/>
</dbReference>
<evidence type="ECO:0000313" key="3">
    <source>
        <dbReference type="EMBL" id="MBB1488216.1"/>
    </source>
</evidence>
<dbReference type="InterPro" id="IPR024078">
    <property type="entry name" value="LmbE-like_dom_sf"/>
</dbReference>
<gene>
    <name evidence="3" type="ORF">H4O21_16560</name>
</gene>
<dbReference type="InterPro" id="IPR050834">
    <property type="entry name" value="Glycosyltransf_2"/>
</dbReference>
<dbReference type="RefSeq" id="WP_182809989.1">
    <property type="nucleotide sequence ID" value="NZ_JACJFM010000025.1"/>
</dbReference>
<dbReference type="SUPFAM" id="SSF53448">
    <property type="entry name" value="Nucleotide-diphospho-sugar transferases"/>
    <property type="match status" value="2"/>
</dbReference>
<dbReference type="InterPro" id="IPR029044">
    <property type="entry name" value="Nucleotide-diphossugar_trans"/>
</dbReference>
<dbReference type="AlphaFoldDB" id="A0A839IVT9"/>
<keyword evidence="4" id="KW-1185">Reference proteome</keyword>
<evidence type="ECO:0000259" key="2">
    <source>
        <dbReference type="Pfam" id="PF00535"/>
    </source>
</evidence>
<name>A0A839IVT9_9GAMM</name>
<dbReference type="GO" id="GO:0016740">
    <property type="term" value="F:transferase activity"/>
    <property type="evidence" value="ECO:0007669"/>
    <property type="project" value="UniProtKB-KW"/>
</dbReference>
<feature type="domain" description="Glycosyltransferase 2-like" evidence="2">
    <location>
        <begin position="715"/>
        <end position="817"/>
    </location>
</feature>
<sequence length="946" mass="106483">MAPHPDDEVFGCGGALTQLVAAGAEVRVLVLTDHQKDTAICSESGDDAQAEPYHLLRRQESCQAAEVIGYESPEFLGLPDGSLLEQTGLEVRISAWLKAINPDLILAPSVWEMHRDHRAVAIAALQVMADMSDDCQLAMYEIGTPLKSNFLLNITPQAEVKEQAMSCFHSQLAQQNYSNQINGLNAYRTYSLPLSVKSVEAFFLLNKQQAGAIAAKNEARQENEVLLAAEQAVQQFQQDAIAADLRYQKLDEEFRLQADFVQRLENDIDGLKSDLQDAHQKLDHIYASKSWKVTRPLRTLSRYLRGQSSLRTLVFITARRLWKALPLPSVAKQAIRSLPSGLVQSVQREAYSTSNNVVAEAFLEQRQKFISSASPVDNIPLRYLRVIDDLPVIDLSVVTYNSSGLLETFISSLHRQNYPCDRLVLTFVDNGSTDNSIQVLESLRSSFGRFFAGFNILHRTNRGFGAGHNAGIAEGQADYVLVVNPDIEFEADTLTSLVTQAVQDDSDVACWEARQKPYEHPKRYDPVTLEAIWCSHACILLRRSAMAEIGGYDERIFLYGEDVEVSYRLREAGFRLKYVPASSVWHYTYDSAGEVKPAQYVGSILSNFYLRSRYGNKKDRALIFPLLAAILLRSPFRGSRRALLKGVYSRYLKHLPSLIADRKKQAYKGMLFPFRLMDYEQAREGAFVEALPLNKGDQQELPLVSIITRTVAGRDKLLRQAGYTVLNQTYPNIEWVVVEDGGQQQKNVVEAFMQADARIKIVYQGLEKAGRSAAGNQGMALASGEWMMFLDDDDCLYADHVETLMLQLLENPQASAAYSLAWEVESDIQQGGAVIKEGGYRQVAALRQSYDYALLRECNYIPIQAILFSAKLFHERGGFNTDIDYLEDWHLWQRYAYNQTFVYVAKTTSLYRTPMNSDERARRQKLLDDAYADVKQNAAQAIADIK</sequence>
<protein>
    <submittedName>
        <fullName evidence="3">Glycosyltransferase</fullName>
    </submittedName>
</protein>
<evidence type="ECO:0000256" key="1">
    <source>
        <dbReference type="SAM" id="Coils"/>
    </source>
</evidence>
<dbReference type="Proteomes" id="UP000565262">
    <property type="component" value="Unassembled WGS sequence"/>
</dbReference>
<keyword evidence="1" id="KW-0175">Coiled coil</keyword>
<comment type="caution">
    <text evidence="3">The sequence shown here is derived from an EMBL/GenBank/DDBJ whole genome shotgun (WGS) entry which is preliminary data.</text>
</comment>
<organism evidence="3 4">
    <name type="scientific">Oceanospirillum sediminis</name>
    <dbReference type="NCBI Taxonomy" id="2760088"/>
    <lineage>
        <taxon>Bacteria</taxon>
        <taxon>Pseudomonadati</taxon>
        <taxon>Pseudomonadota</taxon>
        <taxon>Gammaproteobacteria</taxon>
        <taxon>Oceanospirillales</taxon>
        <taxon>Oceanospirillaceae</taxon>
        <taxon>Oceanospirillum</taxon>
    </lineage>
</organism>
<dbReference type="InterPro" id="IPR001173">
    <property type="entry name" value="Glyco_trans_2-like"/>
</dbReference>